<reference evidence="2" key="1">
    <citation type="submission" date="2024-04" db="UniProtKB">
        <authorList>
            <consortium name="EnsemblMetazoa"/>
        </authorList>
    </citation>
    <scope>IDENTIFICATION</scope>
    <source>
        <strain evidence="2">EBRO</strain>
    </source>
</reference>
<accession>A0AAG5CV87</accession>
<evidence type="ECO:0000313" key="2">
    <source>
        <dbReference type="EnsemblMetazoa" id="ENSAATROPP002443"/>
    </source>
</evidence>
<dbReference type="AlphaFoldDB" id="A0AAG5CV87"/>
<proteinExistence type="predicted"/>
<sequence length="349" mass="39646">MQGGIIGSQSRKKNVKRVMVKAYDVIWPLLEGEHYDELCRQLRTVEPQNIVTGCNAVIKLLQNGQAAAFFMLDYALPKPFGKLLIKMARRRNPSVLVAAIPTFPKQYKSSNRLHIMMAIIDKKPEVLSPATKETLRWLKGILVQKKYVTDKELQCKPVPSQAVSRAKREPNKPMTKEEIAKLYILEPAFVHSKAKKNRVDHFKSIDFISFSDKDKRITIKSKPTGPPSKHQLIERTSFKKSANASKKDNKVPVKRNQGQLKKKQQTGAPPEKQLSNRKASKKINKAQANPKQVQYKKKKEPVASSKKQLFDRKTSNKSTNVPLKVSKAQGNPNQVQHKKKNLKKNLTSK</sequence>
<protein>
    <submittedName>
        <fullName evidence="2">Uncharacterized protein</fullName>
    </submittedName>
</protein>
<organism evidence="2 3">
    <name type="scientific">Anopheles atroparvus</name>
    <name type="common">European mosquito</name>
    <dbReference type="NCBI Taxonomy" id="41427"/>
    <lineage>
        <taxon>Eukaryota</taxon>
        <taxon>Metazoa</taxon>
        <taxon>Ecdysozoa</taxon>
        <taxon>Arthropoda</taxon>
        <taxon>Hexapoda</taxon>
        <taxon>Insecta</taxon>
        <taxon>Pterygota</taxon>
        <taxon>Neoptera</taxon>
        <taxon>Endopterygota</taxon>
        <taxon>Diptera</taxon>
        <taxon>Nematocera</taxon>
        <taxon>Culicoidea</taxon>
        <taxon>Culicidae</taxon>
        <taxon>Anophelinae</taxon>
        <taxon>Anopheles</taxon>
    </lineage>
</organism>
<name>A0AAG5CV87_ANOAO</name>
<evidence type="ECO:0000313" key="3">
    <source>
        <dbReference type="Proteomes" id="UP000075880"/>
    </source>
</evidence>
<dbReference type="EnsemblMetazoa" id="ENSAATROPT002546">
    <property type="protein sequence ID" value="ENSAATROPP002443"/>
    <property type="gene ID" value="ENSAATROPG002014"/>
</dbReference>
<feature type="region of interest" description="Disordered" evidence="1">
    <location>
        <begin position="217"/>
        <end position="349"/>
    </location>
</feature>
<evidence type="ECO:0000256" key="1">
    <source>
        <dbReference type="SAM" id="MobiDB-lite"/>
    </source>
</evidence>
<dbReference type="Proteomes" id="UP000075880">
    <property type="component" value="Unassembled WGS sequence"/>
</dbReference>
<keyword evidence="3" id="KW-1185">Reference proteome</keyword>